<reference evidence="8" key="1">
    <citation type="submission" date="2012-02" db="EMBL/GenBank/DDBJ databases">
        <title>The complete genome of Solitalea canadensis DSM 3403.</title>
        <authorList>
            <consortium name="US DOE Joint Genome Institute (JGI-PGF)"/>
            <person name="Lucas S."/>
            <person name="Copeland A."/>
            <person name="Lapidus A."/>
            <person name="Glavina del Rio T."/>
            <person name="Dalin E."/>
            <person name="Tice H."/>
            <person name="Bruce D."/>
            <person name="Goodwin L."/>
            <person name="Pitluck S."/>
            <person name="Peters L."/>
            <person name="Ovchinnikova G."/>
            <person name="Lu M."/>
            <person name="Kyrpides N."/>
            <person name="Mavromatis K."/>
            <person name="Ivanova N."/>
            <person name="Brettin T."/>
            <person name="Detter J.C."/>
            <person name="Han C."/>
            <person name="Larimer F."/>
            <person name="Land M."/>
            <person name="Hauser L."/>
            <person name="Markowitz V."/>
            <person name="Cheng J.-F."/>
            <person name="Hugenholtz P."/>
            <person name="Woyke T."/>
            <person name="Wu D."/>
            <person name="Spring S."/>
            <person name="Schroeder M."/>
            <person name="Kopitz M."/>
            <person name="Brambilla E."/>
            <person name="Klenk H.-P."/>
            <person name="Eisen J.A."/>
        </authorList>
    </citation>
    <scope>NUCLEOTIDE SEQUENCE</scope>
    <source>
        <strain evidence="8">DSM 3403</strain>
    </source>
</reference>
<dbReference type="PANTHER" id="PTHR10161">
    <property type="entry name" value="TARTRATE-RESISTANT ACID PHOSPHATASE TYPE 5"/>
    <property type="match status" value="1"/>
</dbReference>
<dbReference type="InterPro" id="IPR029052">
    <property type="entry name" value="Metallo-depent_PP-like"/>
</dbReference>
<gene>
    <name evidence="8" type="ordered locus">Solca_1447</name>
</gene>
<organism evidence="8 9">
    <name type="scientific">Solitalea canadensis (strain ATCC 29591 / DSM 3403 / JCM 21819 / LMG 8368 / NBRC 15130 / NCIMB 12057 / USAM 9D)</name>
    <name type="common">Flexibacter canadensis</name>
    <dbReference type="NCBI Taxonomy" id="929556"/>
    <lineage>
        <taxon>Bacteria</taxon>
        <taxon>Pseudomonadati</taxon>
        <taxon>Bacteroidota</taxon>
        <taxon>Sphingobacteriia</taxon>
        <taxon>Sphingobacteriales</taxon>
        <taxon>Sphingobacteriaceae</taxon>
        <taxon>Solitalea</taxon>
    </lineage>
</organism>
<evidence type="ECO:0000256" key="4">
    <source>
        <dbReference type="ARBA" id="ARBA00023136"/>
    </source>
</evidence>
<evidence type="ECO:0000259" key="7">
    <source>
        <dbReference type="Pfam" id="PF01103"/>
    </source>
</evidence>
<feature type="domain" description="Calcineurin-like phosphoesterase" evidence="6">
    <location>
        <begin position="32"/>
        <end position="230"/>
    </location>
</feature>
<dbReference type="OrthoDB" id="333971at2"/>
<feature type="signal peptide" evidence="5">
    <location>
        <begin position="1"/>
        <end position="26"/>
    </location>
</feature>
<dbReference type="Gene3D" id="3.60.21.10">
    <property type="match status" value="2"/>
</dbReference>
<sequence length="1217" mass="137616">MRSTHCKLLKSIFLLGFLLLSAAASAQQVVHRVILIGDAGGLINGRNPVVDAATKRFSLSDSTTTLVYLGDNVYERGMYDEDHPNYHEAVEILKYQSVVGLHKQSKVIFIPGNHDWAQGRPPGYQRILNQQEWLDSLKSPNIRLLPKDGCPGPEEVILSDKLVMLVLDTQWWLHPYDKPGLTSDCICKTADEVLAKLSELAYKNRDKAIIIAMHHPFRSNGIHGGYYTIKQHIFPFTDLNKNLYIPLPIIGSIYPISRSVFGNIQDLPHPKYKKMVTSVEETLKDYKQLVFVSGHDHDLQLIKEDAKTYIVSGSGYNESRVREGRNALFVNPGHGYAVLEQTANGELNVQYYTVNDKAEDKQAFASNVYQLKDVIQSTVTTDSIVNYPDSTVVVADSRYEEAGSFKRFILGENYRKIWNLPVNTKIINLRKEGGGFKILEQGGGHQTKSLRLADTAGLEWALRTIRKSPEMALPAELRETVAREVLQDQISAAMPYAPLVISTMATALNIPHAKPQIVFVPDDPFLGQYRKDFANTLCLLEQREPVMPGKTLTTPKMVKALKKDNDNSVDQKAVLRARLFDLVIGDWDRHEDQWRWAYVEKGKGKRFYPIPRDRDQAFFVNQGVLPKMVSAPWLLPMFQGFGPKIKNVNGFMMGAKFFDRDFLNELEEKDWKKISMEVAESLTDSVIDAAMKGFPPELPRETVNTIASSLKSRRDILVQNALIFYKYLSNQVDVSTSNNQELFAIKRLDSGKVAVSIHKIAKDQQIKKEIYQREFNPSVTKEIRLFGEKGSDVFDISGDNSSPIKIKVIGGGDIDTFKVASNTGSPGKIFIYDHQQEKNNLEVESNVKLKLSSKDEGNTYVSRDFKYNQQIPSLIAGYNLDDGVIIGAALTLVNYAYLKKPEASRQRIVLGHSLSTKAFYFKYHAQFNEVFGKTGLVIDAETLGPKNTENFFGLGNETIYDSANETITFYRSRYNVFNLNPAFQFKLGSKIKFDIGPSFQYFKMDESDNEGRFIADPALNKLDEPNLFSTKFYTGIQMDAIIDTRDHIVLPSRGIYWKTSFKSIYGLNKESNDFTQLRSDLSLFMSFHLPARLVIADRVGGGFTGGNPSFFQHHYIGGTHLMGFRKNRFAGTSFLYNNFEFRYKLLDFRTYLFPGSLGIIGYKDIGRVWIEGENSSKWHNGIGGGIYLSPVNMLVVTAIFGHSREENLPYVTLGFRF</sequence>
<dbReference type="GO" id="GO:0016787">
    <property type="term" value="F:hydrolase activity"/>
    <property type="evidence" value="ECO:0007669"/>
    <property type="project" value="UniProtKB-KW"/>
</dbReference>
<dbReference type="eggNOG" id="COG4775">
    <property type="taxonomic scope" value="Bacteria"/>
</dbReference>
<dbReference type="AlphaFoldDB" id="H8KVM8"/>
<accession>H8KVM8</accession>
<dbReference type="EMBL" id="CP003349">
    <property type="protein sequence ID" value="AFD06531.1"/>
    <property type="molecule type" value="Genomic_DNA"/>
</dbReference>
<dbReference type="InterPro" id="IPR004843">
    <property type="entry name" value="Calcineurin-like_PHP"/>
</dbReference>
<keyword evidence="9" id="KW-1185">Reference proteome</keyword>
<dbReference type="GO" id="GO:0019867">
    <property type="term" value="C:outer membrane"/>
    <property type="evidence" value="ECO:0007669"/>
    <property type="project" value="InterPro"/>
</dbReference>
<keyword evidence="3" id="KW-0378">Hydrolase</keyword>
<dbReference type="SUPFAM" id="SSF56300">
    <property type="entry name" value="Metallo-dependent phosphatases"/>
    <property type="match status" value="1"/>
</dbReference>
<comment type="subcellular location">
    <subcellularLocation>
        <location evidence="1">Membrane</location>
    </subcellularLocation>
</comment>
<dbReference type="Pfam" id="PF01103">
    <property type="entry name" value="Omp85"/>
    <property type="match status" value="1"/>
</dbReference>
<keyword evidence="4" id="KW-0472">Membrane</keyword>
<dbReference type="HOGENOM" id="CLU_007496_0_0_10"/>
<keyword evidence="2 5" id="KW-0732">Signal</keyword>
<evidence type="ECO:0000313" key="9">
    <source>
        <dbReference type="Proteomes" id="UP000007590"/>
    </source>
</evidence>
<dbReference type="InterPro" id="IPR051558">
    <property type="entry name" value="Metallophosphoesterase_PAP"/>
</dbReference>
<evidence type="ECO:0000313" key="8">
    <source>
        <dbReference type="EMBL" id="AFD06531.1"/>
    </source>
</evidence>
<proteinExistence type="predicted"/>
<dbReference type="Pfam" id="PF00149">
    <property type="entry name" value="Metallophos"/>
    <property type="match status" value="1"/>
</dbReference>
<dbReference type="Proteomes" id="UP000007590">
    <property type="component" value="Chromosome"/>
</dbReference>
<evidence type="ECO:0000256" key="1">
    <source>
        <dbReference type="ARBA" id="ARBA00004370"/>
    </source>
</evidence>
<name>H8KVM8_SOLCM</name>
<dbReference type="Gene3D" id="2.40.160.50">
    <property type="entry name" value="membrane protein fhac: a member of the omp85/tpsb transporter family"/>
    <property type="match status" value="1"/>
</dbReference>
<feature type="chain" id="PRO_5003613239" evidence="5">
    <location>
        <begin position="27"/>
        <end position="1217"/>
    </location>
</feature>
<evidence type="ECO:0000256" key="5">
    <source>
        <dbReference type="SAM" id="SignalP"/>
    </source>
</evidence>
<dbReference type="PANTHER" id="PTHR10161:SF14">
    <property type="entry name" value="TARTRATE-RESISTANT ACID PHOSPHATASE TYPE 5"/>
    <property type="match status" value="1"/>
</dbReference>
<feature type="domain" description="Bacterial surface antigen (D15)" evidence="7">
    <location>
        <begin position="961"/>
        <end position="1179"/>
    </location>
</feature>
<dbReference type="STRING" id="929556.Solca_1447"/>
<dbReference type="eggNOG" id="COG1409">
    <property type="taxonomic scope" value="Bacteria"/>
</dbReference>
<evidence type="ECO:0000256" key="2">
    <source>
        <dbReference type="ARBA" id="ARBA00022729"/>
    </source>
</evidence>
<protein>
    <submittedName>
        <fullName evidence="8">Outer membrane protein/protective antigen OMA87</fullName>
    </submittedName>
</protein>
<evidence type="ECO:0000259" key="6">
    <source>
        <dbReference type="Pfam" id="PF00149"/>
    </source>
</evidence>
<evidence type="ECO:0000256" key="3">
    <source>
        <dbReference type="ARBA" id="ARBA00022801"/>
    </source>
</evidence>
<dbReference type="KEGG" id="scn:Solca_1447"/>
<dbReference type="RefSeq" id="WP_014679758.1">
    <property type="nucleotide sequence ID" value="NC_017770.1"/>
</dbReference>
<dbReference type="InterPro" id="IPR000184">
    <property type="entry name" value="Bac_surfAg_D15"/>
</dbReference>